<keyword evidence="5" id="KW-0464">Manganese</keyword>
<dbReference type="GO" id="GO:0006508">
    <property type="term" value="P:proteolysis"/>
    <property type="evidence" value="ECO:0007669"/>
    <property type="project" value="UniProtKB-KW"/>
</dbReference>
<evidence type="ECO:0000313" key="8">
    <source>
        <dbReference type="Proteomes" id="UP000708298"/>
    </source>
</evidence>
<keyword evidence="8" id="KW-1185">Reference proteome</keyword>
<dbReference type="GO" id="GO:0030145">
    <property type="term" value="F:manganese ion binding"/>
    <property type="evidence" value="ECO:0007669"/>
    <property type="project" value="InterPro"/>
</dbReference>
<dbReference type="CDD" id="cd00433">
    <property type="entry name" value="Peptidase_M17"/>
    <property type="match status" value="1"/>
</dbReference>
<evidence type="ECO:0000313" key="7">
    <source>
        <dbReference type="EMBL" id="MCB8874207.1"/>
    </source>
</evidence>
<evidence type="ECO:0000256" key="1">
    <source>
        <dbReference type="ARBA" id="ARBA00009528"/>
    </source>
</evidence>
<keyword evidence="4" id="KW-0378">Hydrolase</keyword>
<evidence type="ECO:0000259" key="6">
    <source>
        <dbReference type="PROSITE" id="PS00631"/>
    </source>
</evidence>
<evidence type="ECO:0000256" key="4">
    <source>
        <dbReference type="ARBA" id="ARBA00022801"/>
    </source>
</evidence>
<proteinExistence type="inferred from homology"/>
<dbReference type="AlphaFoldDB" id="A0A963YP39"/>
<dbReference type="InterPro" id="IPR000819">
    <property type="entry name" value="Peptidase_M17_C"/>
</dbReference>
<dbReference type="SUPFAM" id="SSF52949">
    <property type="entry name" value="Macro domain-like"/>
    <property type="match status" value="1"/>
</dbReference>
<dbReference type="Pfam" id="PF21337">
    <property type="entry name" value="Peptidase_M17_N_1"/>
    <property type="match status" value="1"/>
</dbReference>
<dbReference type="PANTHER" id="PTHR11963:SF20">
    <property type="entry name" value="PEPTIDASE B"/>
    <property type="match status" value="1"/>
</dbReference>
<keyword evidence="3" id="KW-0645">Protease</keyword>
<dbReference type="Gene3D" id="3.40.220.10">
    <property type="entry name" value="Leucine Aminopeptidase, subunit E, domain 1"/>
    <property type="match status" value="1"/>
</dbReference>
<reference evidence="7" key="1">
    <citation type="journal article" date="2021" name="Microorganisms">
        <title>Acidisoma silvae sp. nov. and Acidisomacellulosilytica sp. nov., Two Acidophilic Bacteria Isolated from Decaying Wood, Hydrolyzing Cellulose and Producing Poly-3-hydroxybutyrate.</title>
        <authorList>
            <person name="Mieszkin S."/>
            <person name="Pouder E."/>
            <person name="Uroz S."/>
            <person name="Simon-Colin C."/>
            <person name="Alain K."/>
        </authorList>
    </citation>
    <scope>NUCLEOTIDE SEQUENCE</scope>
    <source>
        <strain evidence="7">HW T2.11</strain>
    </source>
</reference>
<name>A0A963YP39_9PROT</name>
<dbReference type="InterPro" id="IPR043472">
    <property type="entry name" value="Macro_dom-like"/>
</dbReference>
<comment type="similarity">
    <text evidence="1">Belongs to the peptidase M17 family.</text>
</comment>
<dbReference type="Proteomes" id="UP000708298">
    <property type="component" value="Unassembled WGS sequence"/>
</dbReference>
<dbReference type="Pfam" id="PF00883">
    <property type="entry name" value="Peptidase_M17"/>
    <property type="match status" value="1"/>
</dbReference>
<dbReference type="InterPro" id="IPR048816">
    <property type="entry name" value="Peptidase_M17_N_1"/>
</dbReference>
<evidence type="ECO:0000256" key="3">
    <source>
        <dbReference type="ARBA" id="ARBA00022670"/>
    </source>
</evidence>
<dbReference type="GO" id="GO:0070006">
    <property type="term" value="F:metalloaminopeptidase activity"/>
    <property type="evidence" value="ECO:0007669"/>
    <property type="project" value="InterPro"/>
</dbReference>
<accession>A0A963YP39</accession>
<reference evidence="7" key="2">
    <citation type="submission" date="2021-01" db="EMBL/GenBank/DDBJ databases">
        <authorList>
            <person name="Mieszkin S."/>
            <person name="Pouder E."/>
            <person name="Alain K."/>
        </authorList>
    </citation>
    <scope>NUCLEOTIDE SEQUENCE</scope>
    <source>
        <strain evidence="7">HW T2.11</strain>
    </source>
</reference>
<dbReference type="PANTHER" id="PTHR11963">
    <property type="entry name" value="LEUCINE AMINOPEPTIDASE-RELATED"/>
    <property type="match status" value="1"/>
</dbReference>
<gene>
    <name evidence="7" type="ORF">ASILVAE211_03355</name>
</gene>
<dbReference type="InterPro" id="IPR011356">
    <property type="entry name" value="Leucine_aapep/pepB"/>
</dbReference>
<dbReference type="PROSITE" id="PS00631">
    <property type="entry name" value="CYTOSOL_AP"/>
    <property type="match status" value="1"/>
</dbReference>
<feature type="domain" description="Cytosol aminopeptidase" evidence="6">
    <location>
        <begin position="313"/>
        <end position="320"/>
    </location>
</feature>
<dbReference type="GO" id="GO:0005737">
    <property type="term" value="C:cytoplasm"/>
    <property type="evidence" value="ECO:0007669"/>
    <property type="project" value="InterPro"/>
</dbReference>
<organism evidence="7 8">
    <name type="scientific">Acidisoma silvae</name>
    <dbReference type="NCBI Taxonomy" id="2802396"/>
    <lineage>
        <taxon>Bacteria</taxon>
        <taxon>Pseudomonadati</taxon>
        <taxon>Pseudomonadota</taxon>
        <taxon>Alphaproteobacteria</taxon>
        <taxon>Acetobacterales</taxon>
        <taxon>Acidocellaceae</taxon>
        <taxon>Acidisoma</taxon>
    </lineage>
</organism>
<dbReference type="SUPFAM" id="SSF53187">
    <property type="entry name" value="Zn-dependent exopeptidases"/>
    <property type="match status" value="1"/>
</dbReference>
<evidence type="ECO:0000256" key="5">
    <source>
        <dbReference type="ARBA" id="ARBA00023211"/>
    </source>
</evidence>
<sequence>MREIDCLFDLLAAADSGQKTHSIHAVSADGLSAFLADLPAVQREYLTFTGFAAKAGAVVLLPPAGDGPKDAVLGLGKDDSHAPYGALPYALPAETLWQIVTPGIDMAQATLGFCLGAYRFNDLKGSATKPARLAKVDTAQNAVDQAWAAWMGRDLINQPANLLGPAELAESVSFLAQRFHATCDISRDEALTRNYPTIAAVGRGSARPPHVAILRWSGSDADVDAPLVSLCGKGVCFDSGGYDLKPSAGMLRMKKDMGGAAAMMALAAQIMAADLPIRLVLRVGCVENSVSGDAMRPLDVIRTRSGKTVEIGNTDAEGRLVLCDLLDEAAAEQPDILIDAATLTGAARTALGPELPALFSNNLEWSNAVVAAGTAVHDPVWPLPLWAGYDHWLDSPIADSNNVSTSGFAGAITAALFLQRFVTSTQNWIHLDLYAWNDRTRLASPEGGEVQAARGLFQALRKRYKFAL</sequence>
<keyword evidence="2 7" id="KW-0031">Aminopeptidase</keyword>
<protein>
    <submittedName>
        <fullName evidence="7">Leucyl aminopeptidase family protein</fullName>
    </submittedName>
</protein>
<dbReference type="PRINTS" id="PR00481">
    <property type="entry name" value="LAMNOPPTDASE"/>
</dbReference>
<comment type="caution">
    <text evidence="7">The sequence shown here is derived from an EMBL/GenBank/DDBJ whole genome shotgun (WGS) entry which is preliminary data.</text>
</comment>
<evidence type="ECO:0000256" key="2">
    <source>
        <dbReference type="ARBA" id="ARBA00022438"/>
    </source>
</evidence>
<dbReference type="Gene3D" id="3.40.630.10">
    <property type="entry name" value="Zn peptidases"/>
    <property type="match status" value="1"/>
</dbReference>
<dbReference type="EMBL" id="JAESVB010000001">
    <property type="protein sequence ID" value="MCB8874207.1"/>
    <property type="molecule type" value="Genomic_DNA"/>
</dbReference>
<dbReference type="RefSeq" id="WP_227319856.1">
    <property type="nucleotide sequence ID" value="NZ_JAESVB010000001.1"/>
</dbReference>